<organism evidence="9 10">
    <name type="scientific">Trachymyrmex septentrionalis</name>
    <dbReference type="NCBI Taxonomy" id="34720"/>
    <lineage>
        <taxon>Eukaryota</taxon>
        <taxon>Metazoa</taxon>
        <taxon>Ecdysozoa</taxon>
        <taxon>Arthropoda</taxon>
        <taxon>Hexapoda</taxon>
        <taxon>Insecta</taxon>
        <taxon>Pterygota</taxon>
        <taxon>Neoptera</taxon>
        <taxon>Endopterygota</taxon>
        <taxon>Hymenoptera</taxon>
        <taxon>Apocrita</taxon>
        <taxon>Aculeata</taxon>
        <taxon>Formicoidea</taxon>
        <taxon>Formicidae</taxon>
        <taxon>Myrmicinae</taxon>
        <taxon>Trachymyrmex</taxon>
    </lineage>
</organism>
<comment type="cofactor">
    <cofactor evidence="1">
        <name>a divalent metal cation</name>
        <dbReference type="ChEBI" id="CHEBI:60240"/>
    </cofactor>
</comment>
<dbReference type="EMBL" id="KQ981261">
    <property type="protein sequence ID" value="KYN44094.1"/>
    <property type="molecule type" value="Genomic_DNA"/>
</dbReference>
<feature type="domain" description="DDE Tnp4" evidence="8">
    <location>
        <begin position="193"/>
        <end position="358"/>
    </location>
</feature>
<dbReference type="GO" id="GO:0004518">
    <property type="term" value="F:nuclease activity"/>
    <property type="evidence" value="ECO:0007669"/>
    <property type="project" value="UniProtKB-KW"/>
</dbReference>
<dbReference type="Pfam" id="PF13359">
    <property type="entry name" value="DDE_Tnp_4"/>
    <property type="match status" value="1"/>
</dbReference>
<dbReference type="GO" id="GO:0016787">
    <property type="term" value="F:hydrolase activity"/>
    <property type="evidence" value="ECO:0007669"/>
    <property type="project" value="UniProtKB-KW"/>
</dbReference>
<evidence type="ECO:0000256" key="1">
    <source>
        <dbReference type="ARBA" id="ARBA00001968"/>
    </source>
</evidence>
<evidence type="ECO:0000256" key="6">
    <source>
        <dbReference type="ARBA" id="ARBA00022801"/>
    </source>
</evidence>
<protein>
    <submittedName>
        <fullName evidence="9">Putative nuclease HARBI1</fullName>
    </submittedName>
</protein>
<evidence type="ECO:0000313" key="10">
    <source>
        <dbReference type="Proteomes" id="UP000078541"/>
    </source>
</evidence>
<proteinExistence type="inferred from homology"/>
<evidence type="ECO:0000256" key="3">
    <source>
        <dbReference type="ARBA" id="ARBA00006958"/>
    </source>
</evidence>
<dbReference type="STRING" id="34720.A0A195FW78"/>
<gene>
    <name evidence="9" type="ORF">ALC56_01410</name>
</gene>
<dbReference type="GO" id="GO:0046872">
    <property type="term" value="F:metal ion binding"/>
    <property type="evidence" value="ECO:0007669"/>
    <property type="project" value="UniProtKB-KW"/>
</dbReference>
<comment type="similarity">
    <text evidence="3">Belongs to the HARBI1 family.</text>
</comment>
<name>A0A195FW78_9HYME</name>
<keyword evidence="10" id="KW-1185">Reference proteome</keyword>
<keyword evidence="5" id="KW-0479">Metal-binding</keyword>
<dbReference type="PANTHER" id="PTHR22930">
    <property type="match status" value="1"/>
</dbReference>
<reference evidence="9 10" key="1">
    <citation type="submission" date="2016-03" db="EMBL/GenBank/DDBJ databases">
        <title>Trachymyrmex septentrionalis WGS genome.</title>
        <authorList>
            <person name="Nygaard S."/>
            <person name="Hu H."/>
            <person name="Boomsma J."/>
            <person name="Zhang G."/>
        </authorList>
    </citation>
    <scope>NUCLEOTIDE SEQUENCE [LARGE SCALE GENOMIC DNA]</scope>
    <source>
        <strain evidence="9">Tsep2-gDNA-1</strain>
        <tissue evidence="9">Whole body</tissue>
    </source>
</reference>
<keyword evidence="4" id="KW-0540">Nuclease</keyword>
<comment type="subcellular location">
    <subcellularLocation>
        <location evidence="2">Nucleus</location>
    </subcellularLocation>
</comment>
<dbReference type="PANTHER" id="PTHR22930:SF258">
    <property type="entry name" value="PROTEIN ALP1-LIKE ISOFORM X1"/>
    <property type="match status" value="1"/>
</dbReference>
<evidence type="ECO:0000256" key="7">
    <source>
        <dbReference type="ARBA" id="ARBA00023242"/>
    </source>
</evidence>
<dbReference type="AlphaFoldDB" id="A0A195FW78"/>
<dbReference type="GO" id="GO:0005634">
    <property type="term" value="C:nucleus"/>
    <property type="evidence" value="ECO:0007669"/>
    <property type="project" value="UniProtKB-SubCell"/>
</dbReference>
<dbReference type="InterPro" id="IPR045249">
    <property type="entry name" value="HARBI1-like"/>
</dbReference>
<keyword evidence="6" id="KW-0378">Hydrolase</keyword>
<evidence type="ECO:0000256" key="5">
    <source>
        <dbReference type="ARBA" id="ARBA00022723"/>
    </source>
</evidence>
<keyword evidence="7" id="KW-0539">Nucleus</keyword>
<dbReference type="Proteomes" id="UP000078541">
    <property type="component" value="Unassembled WGS sequence"/>
</dbReference>
<sequence length="437" mass="50833">MSFIYKYHAWLNEYTTIMNKKLENKRKKMLAMLAVHEFQKEMEKGYHEKRFCVEPIFKKRHIHGFYHSIFPVVSLNESQFKNYFCMTATQFEELLLLVAPQITKQTIIQEPISAKELLSMTIRFLASGDSTSLSYQYPNSLTTVNDIIEETCNAIWNNLQQQVLPSSLAKEDWLNIAHDFEELWNFKHCVGAIDGKHILMQCPNDSSSSYFNYKNNHSVVLLGICNAKYIFTFVDIGTYGQRSDGSIFKGSLIGQSFHNKQMNLPEPEPITSDGQPLPYILVGDEAFQLSDYLLRPYPGRENLTQDRIIFNYRLSRARRTIENTFGILVSRWKILRRPIICNVKQTMKIVQAIICLHNWLRLQDVEENQYVPPSMIDQDDSNDLIPGSWRKYTENSALRDITKCGTNTSSRQAKQIREEFCQYFNNEGAISSQFDHC</sequence>
<evidence type="ECO:0000313" key="9">
    <source>
        <dbReference type="EMBL" id="KYN44094.1"/>
    </source>
</evidence>
<evidence type="ECO:0000259" key="8">
    <source>
        <dbReference type="Pfam" id="PF13359"/>
    </source>
</evidence>
<evidence type="ECO:0000256" key="4">
    <source>
        <dbReference type="ARBA" id="ARBA00022722"/>
    </source>
</evidence>
<evidence type="ECO:0000256" key="2">
    <source>
        <dbReference type="ARBA" id="ARBA00004123"/>
    </source>
</evidence>
<dbReference type="InterPro" id="IPR027806">
    <property type="entry name" value="HARBI1_dom"/>
</dbReference>
<accession>A0A195FW78</accession>